<proteinExistence type="predicted"/>
<evidence type="ECO:0000256" key="1">
    <source>
        <dbReference type="SAM" id="MobiDB-lite"/>
    </source>
</evidence>
<dbReference type="EMBL" id="GBRH01219147">
    <property type="protein sequence ID" value="JAD78748.1"/>
    <property type="molecule type" value="Transcribed_RNA"/>
</dbReference>
<accession>A0A0A9CWD8</accession>
<protein>
    <submittedName>
        <fullName evidence="2">Uncharacterized protein</fullName>
    </submittedName>
</protein>
<name>A0A0A9CWD8_ARUDO</name>
<evidence type="ECO:0000313" key="2">
    <source>
        <dbReference type="EMBL" id="JAD78748.1"/>
    </source>
</evidence>
<reference evidence="2" key="2">
    <citation type="journal article" date="2015" name="Data Brief">
        <title>Shoot transcriptome of the giant reed, Arundo donax.</title>
        <authorList>
            <person name="Barrero R.A."/>
            <person name="Guerrero F.D."/>
            <person name="Moolhuijzen P."/>
            <person name="Goolsby J.A."/>
            <person name="Tidwell J."/>
            <person name="Bellgard S.E."/>
            <person name="Bellgard M.I."/>
        </authorList>
    </citation>
    <scope>NUCLEOTIDE SEQUENCE</scope>
    <source>
        <tissue evidence="2">Shoot tissue taken approximately 20 cm above the soil surface</tissue>
    </source>
</reference>
<feature type="region of interest" description="Disordered" evidence="1">
    <location>
        <begin position="1"/>
        <end position="40"/>
    </location>
</feature>
<dbReference type="AlphaFoldDB" id="A0A0A9CWD8"/>
<reference evidence="2" key="1">
    <citation type="submission" date="2014-09" db="EMBL/GenBank/DDBJ databases">
        <authorList>
            <person name="Magalhaes I.L.F."/>
            <person name="Oliveira U."/>
            <person name="Santos F.R."/>
            <person name="Vidigal T.H.D.A."/>
            <person name="Brescovit A.D."/>
            <person name="Santos A.J."/>
        </authorList>
    </citation>
    <scope>NUCLEOTIDE SEQUENCE</scope>
    <source>
        <tissue evidence="2">Shoot tissue taken approximately 20 cm above the soil surface</tissue>
    </source>
</reference>
<organism evidence="2">
    <name type="scientific">Arundo donax</name>
    <name type="common">Giant reed</name>
    <name type="synonym">Donax arundinaceus</name>
    <dbReference type="NCBI Taxonomy" id="35708"/>
    <lineage>
        <taxon>Eukaryota</taxon>
        <taxon>Viridiplantae</taxon>
        <taxon>Streptophyta</taxon>
        <taxon>Embryophyta</taxon>
        <taxon>Tracheophyta</taxon>
        <taxon>Spermatophyta</taxon>
        <taxon>Magnoliopsida</taxon>
        <taxon>Liliopsida</taxon>
        <taxon>Poales</taxon>
        <taxon>Poaceae</taxon>
        <taxon>PACMAD clade</taxon>
        <taxon>Arundinoideae</taxon>
        <taxon>Arundineae</taxon>
        <taxon>Arundo</taxon>
    </lineage>
</organism>
<sequence length="74" mass="7934">MRMGFALSGGDMVPERWRDGSQGGGGNSRRDREAPSATLNPGVAVQNLGRMDNIRACPRLLRAKVVVACPSRLP</sequence>